<protein>
    <submittedName>
        <fullName evidence="1">Uncharacterized protein</fullName>
    </submittedName>
</protein>
<organism evidence="1 2">
    <name type="scientific">Mycolicibacterium neworleansense</name>
    <dbReference type="NCBI Taxonomy" id="146018"/>
    <lineage>
        <taxon>Bacteria</taxon>
        <taxon>Bacillati</taxon>
        <taxon>Actinomycetota</taxon>
        <taxon>Actinomycetes</taxon>
        <taxon>Mycobacteriales</taxon>
        <taxon>Mycobacteriaceae</taxon>
        <taxon>Mycolicibacterium</taxon>
    </lineage>
</organism>
<reference evidence="2" key="1">
    <citation type="submission" date="2015-07" db="EMBL/GenBank/DDBJ databases">
        <authorList>
            <person name="Urmite Genomes"/>
        </authorList>
    </citation>
    <scope>NUCLEOTIDE SEQUENCE [LARGE SCALE GENOMIC DNA]</scope>
    <source>
        <strain evidence="2">type strain: ATCC 49404</strain>
    </source>
</reference>
<evidence type="ECO:0000313" key="1">
    <source>
        <dbReference type="EMBL" id="CRZ15669.1"/>
    </source>
</evidence>
<dbReference type="RefSeq" id="WP_064849307.1">
    <property type="nucleotide sequence ID" value="NZ_CWKH01000001.1"/>
</dbReference>
<dbReference type="AlphaFoldDB" id="A0A0H5S3H5"/>
<dbReference type="EMBL" id="CWKH01000001">
    <property type="protein sequence ID" value="CRZ15669.1"/>
    <property type="molecule type" value="Genomic_DNA"/>
</dbReference>
<dbReference type="STRING" id="146018.BN2156_02532"/>
<gene>
    <name evidence="1" type="ORF">BN2156_02532</name>
</gene>
<name>A0A0H5S3H5_9MYCO</name>
<accession>A0A0H5S3H5</accession>
<keyword evidence="2" id="KW-1185">Reference proteome</keyword>
<evidence type="ECO:0000313" key="2">
    <source>
        <dbReference type="Proteomes" id="UP000199147"/>
    </source>
</evidence>
<dbReference type="Proteomes" id="UP000199147">
    <property type="component" value="Unassembled WGS sequence"/>
</dbReference>
<sequence>MEPVEINNGQWYLRGLRADDRVDDRPALTDLGEDDLDYVHDAADGWADDTRYTWAVCEPTTGELLAEVILDPVTGFLSSRGRPGFEDAAAISEDTVRRYATQVLGLEVHT</sequence>
<dbReference type="OrthoDB" id="2061990at2"/>
<proteinExistence type="predicted"/>